<evidence type="ECO:0000313" key="24">
    <source>
        <dbReference type="EMBL" id="MCV7380366.1"/>
    </source>
</evidence>
<keyword evidence="9" id="KW-0862">Zinc</keyword>
<proteinExistence type="inferred from homology"/>
<evidence type="ECO:0000256" key="5">
    <source>
        <dbReference type="ARBA" id="ARBA00022679"/>
    </source>
</evidence>
<dbReference type="Pfam" id="PF06029">
    <property type="entry name" value="AlkA_N"/>
    <property type="match status" value="1"/>
</dbReference>
<evidence type="ECO:0000256" key="1">
    <source>
        <dbReference type="ARBA" id="ARBA00000086"/>
    </source>
</evidence>
<dbReference type="Gene3D" id="1.10.10.60">
    <property type="entry name" value="Homeodomain-like"/>
    <property type="match status" value="1"/>
</dbReference>
<reference evidence="25 26" key="1">
    <citation type="submission" date="2017-02" db="EMBL/GenBank/DDBJ databases">
        <title>The new phylogeny of genus Mycobacterium.</title>
        <authorList>
            <person name="Tortoli E."/>
            <person name="Trovato A."/>
            <person name="Cirillo D.M."/>
        </authorList>
    </citation>
    <scope>NUCLEOTIDE SEQUENCE [LARGE SCALE GENOMIC DNA]</scope>
    <source>
        <strain evidence="25 26">DSM 45230</strain>
    </source>
</reference>
<evidence type="ECO:0000256" key="3">
    <source>
        <dbReference type="ARBA" id="ARBA00012000"/>
    </source>
</evidence>
<dbReference type="InterPro" id="IPR035451">
    <property type="entry name" value="Ada-like_dom_sf"/>
</dbReference>
<evidence type="ECO:0000256" key="18">
    <source>
        <dbReference type="ARBA" id="ARBA00058238"/>
    </source>
</evidence>
<dbReference type="SMART" id="SM00342">
    <property type="entry name" value="HTH_ARAC"/>
    <property type="match status" value="1"/>
</dbReference>
<keyword evidence="5" id="KW-0808">Transferase</keyword>
<dbReference type="PROSITE" id="PS00041">
    <property type="entry name" value="HTH_ARAC_FAMILY_1"/>
    <property type="match status" value="1"/>
</dbReference>
<dbReference type="PANTHER" id="PTHR43003">
    <property type="entry name" value="DNA-3-METHYLADENINE GLYCOSYLASE"/>
    <property type="match status" value="1"/>
</dbReference>
<evidence type="ECO:0000256" key="8">
    <source>
        <dbReference type="ARBA" id="ARBA00022801"/>
    </source>
</evidence>
<evidence type="ECO:0000256" key="16">
    <source>
        <dbReference type="ARBA" id="ARBA00051439"/>
    </source>
</evidence>
<dbReference type="GO" id="GO:0003700">
    <property type="term" value="F:DNA-binding transcription factor activity"/>
    <property type="evidence" value="ECO:0007669"/>
    <property type="project" value="InterPro"/>
</dbReference>
<dbReference type="Proteomes" id="UP001141650">
    <property type="component" value="Unassembled WGS sequence"/>
</dbReference>
<evidence type="ECO:0000256" key="7">
    <source>
        <dbReference type="ARBA" id="ARBA00022763"/>
    </source>
</evidence>
<dbReference type="FunFam" id="3.30.310.20:FF:000001">
    <property type="entry name" value="DNA-3-methyladenine glycosylase 2"/>
    <property type="match status" value="1"/>
</dbReference>
<evidence type="ECO:0000256" key="21">
    <source>
        <dbReference type="ARBA" id="ARBA00069917"/>
    </source>
</evidence>
<dbReference type="Gene3D" id="1.10.340.30">
    <property type="entry name" value="Hypothetical protein, domain 2"/>
    <property type="match status" value="1"/>
</dbReference>
<accession>A0AA42BZE2</accession>
<dbReference type="EC" id="2.1.1.n11" evidence="20"/>
<dbReference type="FunFam" id="1.10.340.30:FF:000008">
    <property type="entry name" value="DNA-3-methyladenine glycosylase 2"/>
    <property type="match status" value="1"/>
</dbReference>
<dbReference type="EMBL" id="JACKVH010000017">
    <property type="protein sequence ID" value="MCV7380366.1"/>
    <property type="molecule type" value="Genomic_DNA"/>
</dbReference>
<evidence type="ECO:0000256" key="6">
    <source>
        <dbReference type="ARBA" id="ARBA00022723"/>
    </source>
</evidence>
<dbReference type="Gene3D" id="1.10.1670.10">
    <property type="entry name" value="Helix-hairpin-Helix base-excision DNA repair enzymes (C-terminal)"/>
    <property type="match status" value="1"/>
</dbReference>
<evidence type="ECO:0000256" key="9">
    <source>
        <dbReference type="ARBA" id="ARBA00022833"/>
    </source>
</evidence>
<keyword evidence="7" id="KW-0227">DNA damage</keyword>
<dbReference type="InterPro" id="IPR009057">
    <property type="entry name" value="Homeodomain-like_sf"/>
</dbReference>
<evidence type="ECO:0000256" key="2">
    <source>
        <dbReference type="ARBA" id="ARBA00001947"/>
    </source>
</evidence>
<dbReference type="CDD" id="cd00056">
    <property type="entry name" value="ENDO3c"/>
    <property type="match status" value="1"/>
</dbReference>
<dbReference type="Proteomes" id="UP000192319">
    <property type="component" value="Unassembled WGS sequence"/>
</dbReference>
<evidence type="ECO:0000313" key="27">
    <source>
        <dbReference type="Proteomes" id="UP001141650"/>
    </source>
</evidence>
<keyword evidence="26" id="KW-1185">Reference proteome</keyword>
<dbReference type="Pfam" id="PF02805">
    <property type="entry name" value="Ada_Zn_binding"/>
    <property type="match status" value="1"/>
</dbReference>
<dbReference type="SUPFAM" id="SSF48150">
    <property type="entry name" value="DNA-glycosylase"/>
    <property type="match status" value="1"/>
</dbReference>
<dbReference type="GO" id="GO:0008270">
    <property type="term" value="F:zinc ion binding"/>
    <property type="evidence" value="ECO:0007669"/>
    <property type="project" value="InterPro"/>
</dbReference>
<reference evidence="24" key="2">
    <citation type="submission" date="2020-07" db="EMBL/GenBank/DDBJ databases">
        <authorList>
            <person name="Pettersson B.M.F."/>
            <person name="Behra P.R.K."/>
            <person name="Ramesh M."/>
            <person name="Das S."/>
            <person name="Dasgupta S."/>
            <person name="Kirsebom L.A."/>
        </authorList>
    </citation>
    <scope>NUCLEOTIDE SEQUENCE</scope>
    <source>
        <strain evidence="24">CCUG 55640</strain>
    </source>
</reference>
<dbReference type="InterPro" id="IPR037046">
    <property type="entry name" value="AlkA_N_sf"/>
</dbReference>
<comment type="function">
    <text evidence="18">The methylation of Alka by methylphosphotriesters in DNA leads to its activation as a transcriptional regulator that activates the transcription of its own gene and other alkylation resistance genes.</text>
</comment>
<dbReference type="InterPro" id="IPR051912">
    <property type="entry name" value="Alkylbase_DNA_Glycosylase/TA"/>
</dbReference>
<evidence type="ECO:0000256" key="13">
    <source>
        <dbReference type="ARBA" id="ARBA00023163"/>
    </source>
</evidence>
<gene>
    <name evidence="25" type="ORF">BST11_26135</name>
    <name evidence="24" type="ORF">H7K38_17135</name>
</gene>
<dbReference type="SUPFAM" id="SSF55945">
    <property type="entry name" value="TATA-box binding protein-like"/>
    <property type="match status" value="1"/>
</dbReference>
<keyword evidence="13" id="KW-0804">Transcription</keyword>
<dbReference type="GO" id="GO:0008725">
    <property type="term" value="F:DNA-3-methyladenine glycosylase activity"/>
    <property type="evidence" value="ECO:0007669"/>
    <property type="project" value="TreeGrafter"/>
</dbReference>
<dbReference type="InterPro" id="IPR003265">
    <property type="entry name" value="HhH-GPD_domain"/>
</dbReference>
<dbReference type="EC" id="3.2.2.21" evidence="3"/>
<evidence type="ECO:0000313" key="26">
    <source>
        <dbReference type="Proteomes" id="UP000192319"/>
    </source>
</evidence>
<evidence type="ECO:0000256" key="10">
    <source>
        <dbReference type="ARBA" id="ARBA00023015"/>
    </source>
</evidence>
<comment type="caution">
    <text evidence="24">The sequence shown here is derived from an EMBL/GenBank/DDBJ whole genome shotgun (WGS) entry which is preliminary data.</text>
</comment>
<comment type="catalytic activity">
    <reaction evidence="1">
        <text>Hydrolysis of alkylated DNA, releasing 3-methyladenine, 3-methylguanine, 7-methylguanine and 7-methyladenine.</text>
        <dbReference type="EC" id="3.2.2.21"/>
    </reaction>
</comment>
<dbReference type="GO" id="GO:0006285">
    <property type="term" value="P:base-excision repair, AP site formation"/>
    <property type="evidence" value="ECO:0007669"/>
    <property type="project" value="TreeGrafter"/>
</dbReference>
<dbReference type="GO" id="GO:0006307">
    <property type="term" value="P:DNA alkylation repair"/>
    <property type="evidence" value="ECO:0007669"/>
    <property type="project" value="TreeGrafter"/>
</dbReference>
<evidence type="ECO:0000256" key="22">
    <source>
        <dbReference type="ARBA" id="ARBA00076837"/>
    </source>
</evidence>
<evidence type="ECO:0000313" key="25">
    <source>
        <dbReference type="EMBL" id="OQZ87801.1"/>
    </source>
</evidence>
<evidence type="ECO:0000256" key="20">
    <source>
        <dbReference type="ARBA" id="ARBA00067013"/>
    </source>
</evidence>
<keyword evidence="12" id="KW-0010">Activator</keyword>
<dbReference type="PANTHER" id="PTHR43003:SF13">
    <property type="entry name" value="DNA-3-METHYLADENINE GLYCOSYLASE 2"/>
    <property type="match status" value="1"/>
</dbReference>
<comment type="catalytic activity">
    <reaction evidence="16">
        <text>(2'-deoxyribonucleoside 5'-methylphosphotriester)-DNA + L-cysteinyl-[protein] = 2'-deoxyribonucleotide-DNA + S-methyl-L-cysteinyl-[protein] + H(+)</text>
        <dbReference type="Rhea" id="RHEA:56324"/>
        <dbReference type="Rhea" id="RHEA-COMP:10131"/>
        <dbReference type="Rhea" id="RHEA-COMP:10132"/>
        <dbReference type="Rhea" id="RHEA-COMP:14462"/>
        <dbReference type="Rhea" id="RHEA-COMP:14463"/>
        <dbReference type="ChEBI" id="CHEBI:15378"/>
        <dbReference type="ChEBI" id="CHEBI:29950"/>
        <dbReference type="ChEBI" id="CHEBI:82612"/>
        <dbReference type="ChEBI" id="CHEBI:140284"/>
        <dbReference type="ChEBI" id="CHEBI:140286"/>
        <dbReference type="EC" id="2.1.1.n11"/>
    </reaction>
</comment>
<protein>
    <recommendedName>
        <fullName evidence="21">Probable bifunctional transcriptional activator/DNA repair enzyme AlkA</fullName>
        <ecNumber evidence="20">2.1.1.n11</ecNumber>
        <ecNumber evidence="3">3.2.2.21</ecNumber>
    </recommendedName>
    <alternativeName>
        <fullName evidence="22">Regulatory protein AlkA</fullName>
    </alternativeName>
</protein>
<dbReference type="SUPFAM" id="SSF57884">
    <property type="entry name" value="Ada DNA repair protein, N-terminal domain (N-Ada 10)"/>
    <property type="match status" value="1"/>
</dbReference>
<dbReference type="InterPro" id="IPR010316">
    <property type="entry name" value="AlkA_N"/>
</dbReference>
<evidence type="ECO:0000256" key="11">
    <source>
        <dbReference type="ARBA" id="ARBA00023125"/>
    </source>
</evidence>
<dbReference type="Pfam" id="PF12833">
    <property type="entry name" value="HTH_18"/>
    <property type="match status" value="1"/>
</dbReference>
<dbReference type="InterPro" id="IPR018060">
    <property type="entry name" value="HTH_AraC"/>
</dbReference>
<evidence type="ECO:0000256" key="14">
    <source>
        <dbReference type="ARBA" id="ARBA00023204"/>
    </source>
</evidence>
<sequence>MHDDFERRYRAVQSKDARFDGWFVTAVLTTRIYCRPSCPVRPPFARNVRFYPTAAAAQRAGFRACKRCRPDASPGSPEWNVRGDVVARTMRLIADGTVDREGVGGLAAHLGYTTRQLERLLQAEVGAGPLALARAQRAQTARVLIETTDLPFGDVAFAAGFSSIRQFNDTIRSVFETTPSALRRRAAVRPVTAMNSQGAVCLRLPVRTPFAYEGVFGHLAAGIVPGCEEVRDGAYRRTLRLPRGSGMVTLTPAVDHVRCQLVLDDFRDLTTAIARCRRLLDLDADPEAVVDALAGDPELAPVVKKAPGQRIPRTVDEAELAVRAVLGQQVSTKAARTHAGRLVAAYGRAMHDPEGTLTHTFPSIDELAGIDPAHLAVPTARRTTLNALVAGLADGSVVLDAGCDWDSARAQLLALPGIGPWTAEVIAMRALGDPDAFPASDLGVQLAARQLGLPAGQRTLVARSARWRPWRSYATQHLWTTLEHPVNHWPPNLTWLTLPD</sequence>
<dbReference type="InterPro" id="IPR011257">
    <property type="entry name" value="DNA_glycosylase"/>
</dbReference>
<evidence type="ECO:0000256" key="19">
    <source>
        <dbReference type="ARBA" id="ARBA00061609"/>
    </source>
</evidence>
<feature type="domain" description="HTH araC/xylS-type" evidence="23">
    <location>
        <begin position="87"/>
        <end position="185"/>
    </location>
</feature>
<keyword evidence="15" id="KW-0511">Multifunctional enzyme</keyword>
<dbReference type="GO" id="GO:0032131">
    <property type="term" value="F:alkylated DNA binding"/>
    <property type="evidence" value="ECO:0007669"/>
    <property type="project" value="TreeGrafter"/>
</dbReference>
<evidence type="ECO:0000259" key="23">
    <source>
        <dbReference type="PROSITE" id="PS01124"/>
    </source>
</evidence>
<dbReference type="InterPro" id="IPR023170">
    <property type="entry name" value="HhH_base_excis_C"/>
</dbReference>
<keyword evidence="4" id="KW-0489">Methyltransferase</keyword>
<dbReference type="InterPro" id="IPR004026">
    <property type="entry name" value="Ada_DNA_repair_Zn-bd"/>
</dbReference>
<dbReference type="GO" id="GO:0008168">
    <property type="term" value="F:methyltransferase activity"/>
    <property type="evidence" value="ECO:0007669"/>
    <property type="project" value="UniProtKB-KW"/>
</dbReference>
<keyword evidence="8" id="KW-0378">Hydrolase</keyword>
<dbReference type="Gene3D" id="3.30.310.20">
    <property type="entry name" value="DNA-3-methyladenine glycosylase AlkA, N-terminal domain"/>
    <property type="match status" value="1"/>
</dbReference>
<dbReference type="Gene3D" id="3.40.10.10">
    <property type="entry name" value="DNA Methylphosphotriester Repair Domain"/>
    <property type="match status" value="1"/>
</dbReference>
<dbReference type="GO" id="GO:0032259">
    <property type="term" value="P:methylation"/>
    <property type="evidence" value="ECO:0007669"/>
    <property type="project" value="UniProtKB-KW"/>
</dbReference>
<keyword evidence="14" id="KW-0234">DNA repair</keyword>
<dbReference type="AlphaFoldDB" id="A0AA42BZE2"/>
<keyword evidence="11" id="KW-0238">DNA-binding</keyword>
<dbReference type="SUPFAM" id="SSF46689">
    <property type="entry name" value="Homeodomain-like"/>
    <property type="match status" value="1"/>
</dbReference>
<organism evidence="24 27">
    <name type="scientific">Mycobacterium alsense</name>
    <dbReference type="NCBI Taxonomy" id="324058"/>
    <lineage>
        <taxon>Bacteria</taxon>
        <taxon>Bacillati</taxon>
        <taxon>Actinomycetota</taxon>
        <taxon>Actinomycetes</taxon>
        <taxon>Mycobacteriales</taxon>
        <taxon>Mycobacteriaceae</taxon>
        <taxon>Mycobacterium</taxon>
    </lineage>
</organism>
<name>A0AA42BZE2_9MYCO</name>
<dbReference type="InterPro" id="IPR018062">
    <property type="entry name" value="HTH_AraC-typ_CS"/>
</dbReference>
<dbReference type="SMART" id="SM01009">
    <property type="entry name" value="AlkA_N"/>
    <property type="match status" value="1"/>
</dbReference>
<dbReference type="GO" id="GO:0032993">
    <property type="term" value="C:protein-DNA complex"/>
    <property type="evidence" value="ECO:0007669"/>
    <property type="project" value="TreeGrafter"/>
</dbReference>
<dbReference type="GO" id="GO:0005737">
    <property type="term" value="C:cytoplasm"/>
    <property type="evidence" value="ECO:0007669"/>
    <property type="project" value="TreeGrafter"/>
</dbReference>
<comment type="function">
    <text evidence="17">Is involved in the adaptive response to alkylation damage in DNA caused by alkylating agents. Repairs the Sp diastereomer of DNA methylphosphotriester lesions by a direct and irreversible transfer of the methyl group to one of its own cysteine residues. Also catalyzes the hydrolysis of the deoxyribose N-glycosidic bond to excise 3-methyladenine, 3-methylguanine, 7-methylguanine, O2-methylthymine, and O2-methylcytosine from the damaged DNA polymer formed by alkylation lesions.</text>
</comment>
<evidence type="ECO:0000256" key="4">
    <source>
        <dbReference type="ARBA" id="ARBA00022603"/>
    </source>
</evidence>
<dbReference type="SMART" id="SM00478">
    <property type="entry name" value="ENDO3c"/>
    <property type="match status" value="1"/>
</dbReference>
<dbReference type="GO" id="GO:0043916">
    <property type="term" value="F:DNA-7-methylguanine glycosylase activity"/>
    <property type="evidence" value="ECO:0007669"/>
    <property type="project" value="TreeGrafter"/>
</dbReference>
<comment type="cofactor">
    <cofactor evidence="2">
        <name>Zn(2+)</name>
        <dbReference type="ChEBI" id="CHEBI:29105"/>
    </cofactor>
</comment>
<evidence type="ECO:0000256" key="17">
    <source>
        <dbReference type="ARBA" id="ARBA00056940"/>
    </source>
</evidence>
<keyword evidence="6" id="KW-0479">Metal-binding</keyword>
<dbReference type="PROSITE" id="PS01124">
    <property type="entry name" value="HTH_ARAC_FAMILY_2"/>
    <property type="match status" value="1"/>
</dbReference>
<dbReference type="GO" id="GO:0043565">
    <property type="term" value="F:sequence-specific DNA binding"/>
    <property type="evidence" value="ECO:0007669"/>
    <property type="project" value="InterPro"/>
</dbReference>
<dbReference type="EMBL" id="MVHD01000092">
    <property type="protein sequence ID" value="OQZ87801.1"/>
    <property type="molecule type" value="Genomic_DNA"/>
</dbReference>
<dbReference type="RefSeq" id="WP_083141081.1">
    <property type="nucleotide sequence ID" value="NZ_JACKVH010000017.1"/>
</dbReference>
<dbReference type="FunFam" id="3.40.10.10:FF:000001">
    <property type="entry name" value="DNA-3-methyladenine glycosylase 2"/>
    <property type="match status" value="1"/>
</dbReference>
<evidence type="ECO:0000256" key="15">
    <source>
        <dbReference type="ARBA" id="ARBA00023268"/>
    </source>
</evidence>
<comment type="similarity">
    <text evidence="19">In the C-terminal section; belongs to the alkylbase DNA glycosidase AlkA family.</text>
</comment>
<reference evidence="24" key="3">
    <citation type="journal article" date="2022" name="BMC Genomics">
        <title>Comparative genome analysis of mycobacteria focusing on tRNA and non-coding RNA.</title>
        <authorList>
            <person name="Behra P.R.K."/>
            <person name="Pettersson B.M.F."/>
            <person name="Ramesh M."/>
            <person name="Das S."/>
            <person name="Dasgupta S."/>
            <person name="Kirsebom L.A."/>
        </authorList>
    </citation>
    <scope>NUCLEOTIDE SEQUENCE</scope>
    <source>
        <strain evidence="24">CCUG 55640</strain>
    </source>
</reference>
<keyword evidence="10" id="KW-0805">Transcription regulation</keyword>
<evidence type="ECO:0000256" key="12">
    <source>
        <dbReference type="ARBA" id="ARBA00023159"/>
    </source>
</evidence>